<dbReference type="Pfam" id="PF00571">
    <property type="entry name" value="CBS"/>
    <property type="match status" value="2"/>
</dbReference>
<dbReference type="RefSeq" id="WP_110019035.1">
    <property type="nucleotide sequence ID" value="NZ_QGTJ01000007.1"/>
</dbReference>
<organism evidence="4 5">
    <name type="scientific">Plasticicumulans acidivorans</name>
    <dbReference type="NCBI Taxonomy" id="886464"/>
    <lineage>
        <taxon>Bacteria</taxon>
        <taxon>Pseudomonadati</taxon>
        <taxon>Pseudomonadota</taxon>
        <taxon>Gammaproteobacteria</taxon>
        <taxon>Candidatus Competibacteraceae</taxon>
        <taxon>Plasticicumulans</taxon>
    </lineage>
</organism>
<dbReference type="InterPro" id="IPR000644">
    <property type="entry name" value="CBS_dom"/>
</dbReference>
<dbReference type="EMBL" id="QGTJ01000007">
    <property type="protein sequence ID" value="PWV60546.1"/>
    <property type="molecule type" value="Genomic_DNA"/>
</dbReference>
<evidence type="ECO:0000313" key="4">
    <source>
        <dbReference type="EMBL" id="PWV60546.1"/>
    </source>
</evidence>
<dbReference type="SMART" id="SM00116">
    <property type="entry name" value="CBS"/>
    <property type="match status" value="2"/>
</dbReference>
<sequence length="144" mass="16039">MRHRPIRTVVENQKILTASADISVAEAARRMREHHVGAVMIVDEAGRLTGIFTERDALFRVLAVGLSPETLLTEVMTSHPQTITGERPFGHALHLMYESGFRHVPVVDAAERPIGMVSARDALGPEISTFEVEVHMREHLNEVL</sequence>
<keyword evidence="1 2" id="KW-0129">CBS domain</keyword>
<dbReference type="PROSITE" id="PS51371">
    <property type="entry name" value="CBS"/>
    <property type="match status" value="2"/>
</dbReference>
<dbReference type="Gene3D" id="3.10.580.10">
    <property type="entry name" value="CBS-domain"/>
    <property type="match status" value="1"/>
</dbReference>
<feature type="domain" description="CBS" evidence="3">
    <location>
        <begin position="76"/>
        <end position="134"/>
    </location>
</feature>
<evidence type="ECO:0000256" key="1">
    <source>
        <dbReference type="ARBA" id="ARBA00023122"/>
    </source>
</evidence>
<protein>
    <submittedName>
        <fullName evidence="4">CBS domain protein</fullName>
    </submittedName>
</protein>
<accession>A0A317MTV9</accession>
<dbReference type="PANTHER" id="PTHR43080:SF2">
    <property type="entry name" value="CBS DOMAIN-CONTAINING PROTEIN"/>
    <property type="match status" value="1"/>
</dbReference>
<reference evidence="4 5" key="1">
    <citation type="submission" date="2018-05" db="EMBL/GenBank/DDBJ databases">
        <title>Genomic Encyclopedia of Type Strains, Phase IV (KMG-IV): sequencing the most valuable type-strain genomes for metagenomic binning, comparative biology and taxonomic classification.</title>
        <authorList>
            <person name="Goeker M."/>
        </authorList>
    </citation>
    <scope>NUCLEOTIDE SEQUENCE [LARGE SCALE GENOMIC DNA]</scope>
    <source>
        <strain evidence="4 5">DSM 23606</strain>
    </source>
</reference>
<proteinExistence type="predicted"/>
<dbReference type="InterPro" id="IPR046342">
    <property type="entry name" value="CBS_dom_sf"/>
</dbReference>
<keyword evidence="5" id="KW-1185">Reference proteome</keyword>
<evidence type="ECO:0000259" key="3">
    <source>
        <dbReference type="PROSITE" id="PS51371"/>
    </source>
</evidence>
<feature type="domain" description="CBS" evidence="3">
    <location>
        <begin position="11"/>
        <end position="69"/>
    </location>
</feature>
<name>A0A317MTV9_9GAMM</name>
<evidence type="ECO:0000313" key="5">
    <source>
        <dbReference type="Proteomes" id="UP000246569"/>
    </source>
</evidence>
<evidence type="ECO:0000256" key="2">
    <source>
        <dbReference type="PROSITE-ProRule" id="PRU00703"/>
    </source>
</evidence>
<dbReference type="InterPro" id="IPR051257">
    <property type="entry name" value="Diverse_CBS-Domain"/>
</dbReference>
<dbReference type="PANTHER" id="PTHR43080">
    <property type="entry name" value="CBS DOMAIN-CONTAINING PROTEIN CBSX3, MITOCHONDRIAL"/>
    <property type="match status" value="1"/>
</dbReference>
<dbReference type="AlphaFoldDB" id="A0A317MTV9"/>
<comment type="caution">
    <text evidence="4">The sequence shown here is derived from an EMBL/GenBank/DDBJ whole genome shotgun (WGS) entry which is preliminary data.</text>
</comment>
<gene>
    <name evidence="4" type="ORF">C7443_107120</name>
</gene>
<dbReference type="Proteomes" id="UP000246569">
    <property type="component" value="Unassembled WGS sequence"/>
</dbReference>
<dbReference type="SUPFAM" id="SSF54631">
    <property type="entry name" value="CBS-domain pair"/>
    <property type="match status" value="1"/>
</dbReference>
<dbReference type="OrthoDB" id="9807125at2"/>